<keyword evidence="1" id="KW-0732">Signal</keyword>
<name>A0A194AM71_PINFU</name>
<protein>
    <submittedName>
        <fullName evidence="2">Uncharacterized protein</fullName>
    </submittedName>
</protein>
<sequence>MSLWILSIVALLSCTYSYGEQNCAQFGMCSGVERFGDTGCYNLGDIMKYPEACLTLRCQKIGNRYKAVFEKIECYYKGRCFRNNETWLQNRGDQCFLWTCTVTNRRYRFRPEPTSCQGK</sequence>
<reference evidence="2" key="1">
    <citation type="submission" date="2016-03" db="EMBL/GenBank/DDBJ databases">
        <authorList>
            <person name="Ploux O."/>
        </authorList>
    </citation>
    <scope>NUCLEOTIDE SEQUENCE</scope>
    <source>
        <tissue evidence="2">Mantle</tissue>
    </source>
</reference>
<dbReference type="EMBL" id="GELH01000618">
    <property type="protein sequence ID" value="JAS03654.1"/>
    <property type="molecule type" value="Transcribed_RNA"/>
</dbReference>
<feature type="signal peptide" evidence="1">
    <location>
        <begin position="1"/>
        <end position="19"/>
    </location>
</feature>
<evidence type="ECO:0000256" key="1">
    <source>
        <dbReference type="SAM" id="SignalP"/>
    </source>
</evidence>
<feature type="chain" id="PRO_5013481103" evidence="1">
    <location>
        <begin position="20"/>
        <end position="119"/>
    </location>
</feature>
<dbReference type="AlphaFoldDB" id="A0A194AM71"/>
<accession>A0A194AM71</accession>
<dbReference type="EMBL" id="GELH01000617">
    <property type="protein sequence ID" value="JAS03655.1"/>
    <property type="molecule type" value="Transcribed_RNA"/>
</dbReference>
<proteinExistence type="predicted"/>
<organism evidence="2">
    <name type="scientific">Pinctada fucata</name>
    <name type="common">Akoya pearl oyster</name>
    <name type="synonym">Pinctada imbricata fucata</name>
    <dbReference type="NCBI Taxonomy" id="50426"/>
    <lineage>
        <taxon>Eukaryota</taxon>
        <taxon>Metazoa</taxon>
        <taxon>Spiralia</taxon>
        <taxon>Lophotrochozoa</taxon>
        <taxon>Mollusca</taxon>
        <taxon>Bivalvia</taxon>
        <taxon>Autobranchia</taxon>
        <taxon>Pteriomorphia</taxon>
        <taxon>Pterioida</taxon>
        <taxon>Pterioidea</taxon>
        <taxon>Pteriidae</taxon>
        <taxon>Pinctada</taxon>
    </lineage>
</organism>
<evidence type="ECO:0000313" key="2">
    <source>
        <dbReference type="EMBL" id="JAS03655.1"/>
    </source>
</evidence>